<dbReference type="Pfam" id="PF16071">
    <property type="entry name" value="DUF4812"/>
    <property type="match status" value="1"/>
</dbReference>
<evidence type="ECO:0000259" key="1">
    <source>
        <dbReference type="Pfam" id="PF16071"/>
    </source>
</evidence>
<dbReference type="InterPro" id="IPR032084">
    <property type="entry name" value="DUF4812"/>
</dbReference>
<keyword evidence="3" id="KW-1185">Reference proteome</keyword>
<evidence type="ECO:0000313" key="2">
    <source>
        <dbReference type="EMBL" id="KZC07442.1"/>
    </source>
</evidence>
<organism evidence="2 3">
    <name type="scientific">Dufourea novaeangliae</name>
    <name type="common">Sweat bee</name>
    <dbReference type="NCBI Taxonomy" id="178035"/>
    <lineage>
        <taxon>Eukaryota</taxon>
        <taxon>Metazoa</taxon>
        <taxon>Ecdysozoa</taxon>
        <taxon>Arthropoda</taxon>
        <taxon>Hexapoda</taxon>
        <taxon>Insecta</taxon>
        <taxon>Pterygota</taxon>
        <taxon>Neoptera</taxon>
        <taxon>Endopterygota</taxon>
        <taxon>Hymenoptera</taxon>
        <taxon>Apocrita</taxon>
        <taxon>Aculeata</taxon>
        <taxon>Apoidea</taxon>
        <taxon>Anthophila</taxon>
        <taxon>Halictidae</taxon>
        <taxon>Rophitinae</taxon>
        <taxon>Dufourea</taxon>
    </lineage>
</organism>
<dbReference type="Proteomes" id="UP000076502">
    <property type="component" value="Unassembled WGS sequence"/>
</dbReference>
<proteinExistence type="predicted"/>
<dbReference type="OMA" id="PEHWRLM"/>
<reference evidence="2 3" key="1">
    <citation type="submission" date="2015-07" db="EMBL/GenBank/DDBJ databases">
        <title>The genome of Dufourea novaeangliae.</title>
        <authorList>
            <person name="Pan H."/>
            <person name="Kapheim K."/>
        </authorList>
    </citation>
    <scope>NUCLEOTIDE SEQUENCE [LARGE SCALE GENOMIC DNA]</scope>
    <source>
        <strain evidence="2">0120121106</strain>
        <tissue evidence="2">Whole body</tissue>
    </source>
</reference>
<accession>A0A154P6F3</accession>
<dbReference type="OrthoDB" id="521617at2759"/>
<sequence>MKSQKCCAHCPGMKIRPETNESHECCQPKYVSGNIRVPSLTNHVTDYPATQKRNDHPKPPTEDRPSCYDHFAMAKKLHAENLEHQPLPDKVDDSVFKNVTLKRPCRRYLDGKRCSCCSQETDEIAGKSTKQYRSILGCKEPKTKMDLAICWDTPVDPVYESPRATHIDGSEGGQAPAIFTLVQRSLSSPNCIRSSGNNEDCYRPSHSQNDDHERRSCYDCSCKNLNGMKISKKDRPEERTRSATFRKCVACEQRNFKDDPRQTKSAVGLALGVERRGNDQERRTAVSRPKTPFARRSFSIDTLVPPLSVMKGQRDADYPEHWRLMSVYQQSYRNPYRRRDYRC</sequence>
<name>A0A154P6F3_DUFNO</name>
<dbReference type="EMBL" id="KQ434826">
    <property type="protein sequence ID" value="KZC07442.1"/>
    <property type="molecule type" value="Genomic_DNA"/>
</dbReference>
<dbReference type="AlphaFoldDB" id="A0A154P6F3"/>
<protein>
    <recommendedName>
        <fullName evidence="1">DUF4812 domain-containing protein</fullName>
    </recommendedName>
</protein>
<feature type="domain" description="DUF4812" evidence="1">
    <location>
        <begin position="285"/>
        <end position="339"/>
    </location>
</feature>
<gene>
    <name evidence="2" type="ORF">WN55_09434</name>
</gene>
<dbReference type="STRING" id="178035.A0A154P6F3"/>
<evidence type="ECO:0000313" key="3">
    <source>
        <dbReference type="Proteomes" id="UP000076502"/>
    </source>
</evidence>